<reference evidence="1" key="1">
    <citation type="journal article" date="2021" name="Proc. Natl. Acad. Sci. U.S.A.">
        <title>A Catalog of Tens of Thousands of Viruses from Human Metagenomes Reveals Hidden Associations with Chronic Diseases.</title>
        <authorList>
            <person name="Tisza M.J."/>
            <person name="Buck C.B."/>
        </authorList>
    </citation>
    <scope>NUCLEOTIDE SEQUENCE</scope>
    <source>
        <strain evidence="1">CtZgq1</strain>
    </source>
</reference>
<evidence type="ECO:0000313" key="1">
    <source>
        <dbReference type="EMBL" id="DAD74573.1"/>
    </source>
</evidence>
<name>A0A8S5LX16_9CAUD</name>
<dbReference type="EMBL" id="BK014762">
    <property type="protein sequence ID" value="DAD74573.1"/>
    <property type="molecule type" value="Genomic_DNA"/>
</dbReference>
<sequence>MGLYGDVHTLSYVYHWHEDKIMSMSIRKRKMYRNLVIAQGHYEALQSKSTYKPND</sequence>
<accession>A0A8S5LX16</accession>
<protein>
    <submittedName>
        <fullName evidence="1">Uncharacterized protein</fullName>
    </submittedName>
</protein>
<organism evidence="1">
    <name type="scientific">Myoviridae sp. ctZgq1</name>
    <dbReference type="NCBI Taxonomy" id="2826666"/>
    <lineage>
        <taxon>Viruses</taxon>
        <taxon>Duplodnaviria</taxon>
        <taxon>Heunggongvirae</taxon>
        <taxon>Uroviricota</taxon>
        <taxon>Caudoviricetes</taxon>
    </lineage>
</organism>
<proteinExistence type="predicted"/>